<dbReference type="SUPFAM" id="SSF52833">
    <property type="entry name" value="Thioredoxin-like"/>
    <property type="match status" value="1"/>
</dbReference>
<name>A0ABR3R4K8_9PLEO</name>
<evidence type="ECO:0000256" key="6">
    <source>
        <dbReference type="ARBA" id="ARBA00023284"/>
    </source>
</evidence>
<proteinExistence type="inferred from homology"/>
<dbReference type="Proteomes" id="UP001521222">
    <property type="component" value="Unassembled WGS sequence"/>
</dbReference>
<dbReference type="InterPro" id="IPR050924">
    <property type="entry name" value="Peroxiredoxin_BCP/PrxQ"/>
</dbReference>
<evidence type="ECO:0000256" key="2">
    <source>
        <dbReference type="ARBA" id="ARBA00022559"/>
    </source>
</evidence>
<evidence type="ECO:0000256" key="1">
    <source>
        <dbReference type="ARBA" id="ARBA00010505"/>
    </source>
</evidence>
<keyword evidence="4" id="KW-0560">Oxidoreductase</keyword>
<evidence type="ECO:0000256" key="3">
    <source>
        <dbReference type="ARBA" id="ARBA00022862"/>
    </source>
</evidence>
<dbReference type="Pfam" id="PF08534">
    <property type="entry name" value="Redoxin"/>
    <property type="match status" value="1"/>
</dbReference>
<keyword evidence="3" id="KW-0049">Antioxidant</keyword>
<organism evidence="8 9">
    <name type="scientific">Nothophoma quercina</name>
    <dbReference type="NCBI Taxonomy" id="749835"/>
    <lineage>
        <taxon>Eukaryota</taxon>
        <taxon>Fungi</taxon>
        <taxon>Dikarya</taxon>
        <taxon>Ascomycota</taxon>
        <taxon>Pezizomycotina</taxon>
        <taxon>Dothideomycetes</taxon>
        <taxon>Pleosporomycetidae</taxon>
        <taxon>Pleosporales</taxon>
        <taxon>Pleosporineae</taxon>
        <taxon>Didymellaceae</taxon>
        <taxon>Nothophoma</taxon>
    </lineage>
</organism>
<dbReference type="PANTHER" id="PTHR42801:SF21">
    <property type="entry name" value="BCPB PROTEIN"/>
    <property type="match status" value="1"/>
</dbReference>
<keyword evidence="6" id="KW-0676">Redox-active center</keyword>
<gene>
    <name evidence="8" type="ORF">SLS59_006368</name>
</gene>
<dbReference type="EMBL" id="JAKIXB020000020">
    <property type="protein sequence ID" value="KAL1599351.1"/>
    <property type="molecule type" value="Genomic_DNA"/>
</dbReference>
<evidence type="ECO:0000256" key="4">
    <source>
        <dbReference type="ARBA" id="ARBA00023002"/>
    </source>
</evidence>
<keyword evidence="5" id="KW-1015">Disulfide bond</keyword>
<sequence length="187" mass="20624">MALSDTSFPSDLPVPQDDGACSHLTGFKIPSVSLPSTSGEKVNLSKLSGLAIIFCYPRTGAPGEQIPDEWNIIPGARGCTPQACSFRDEMDELRKLGVNTIFGVSTQDTPYQQEVKSRVHLPYELLSDADLEFTKALKLPTFDWQGNKLIKRLALAVEDSQITKVWYPVFPPDANAKEVVAWLAERN</sequence>
<dbReference type="PROSITE" id="PS51352">
    <property type="entry name" value="THIOREDOXIN_2"/>
    <property type="match status" value="1"/>
</dbReference>
<keyword evidence="9" id="KW-1185">Reference proteome</keyword>
<evidence type="ECO:0000313" key="8">
    <source>
        <dbReference type="EMBL" id="KAL1599351.1"/>
    </source>
</evidence>
<evidence type="ECO:0000256" key="5">
    <source>
        <dbReference type="ARBA" id="ARBA00023157"/>
    </source>
</evidence>
<accession>A0ABR3R4K8</accession>
<dbReference type="InterPro" id="IPR013740">
    <property type="entry name" value="Redoxin"/>
</dbReference>
<evidence type="ECO:0000259" key="7">
    <source>
        <dbReference type="PROSITE" id="PS51352"/>
    </source>
</evidence>
<comment type="similarity">
    <text evidence="1">Belongs to the peroxiredoxin family. Prx5 subfamily.</text>
</comment>
<keyword evidence="2" id="KW-0575">Peroxidase</keyword>
<dbReference type="CDD" id="cd03017">
    <property type="entry name" value="PRX_BCP"/>
    <property type="match status" value="1"/>
</dbReference>
<dbReference type="PANTHER" id="PTHR42801">
    <property type="entry name" value="THIOREDOXIN-DEPENDENT PEROXIDE REDUCTASE"/>
    <property type="match status" value="1"/>
</dbReference>
<protein>
    <recommendedName>
        <fullName evidence="7">Thioredoxin domain-containing protein</fullName>
    </recommendedName>
</protein>
<dbReference type="InterPro" id="IPR036249">
    <property type="entry name" value="Thioredoxin-like_sf"/>
</dbReference>
<feature type="domain" description="Thioredoxin" evidence="7">
    <location>
        <begin position="23"/>
        <end position="187"/>
    </location>
</feature>
<reference evidence="8 9" key="1">
    <citation type="submission" date="2024-02" db="EMBL/GenBank/DDBJ databases">
        <title>De novo assembly and annotation of 12 fungi associated with fruit tree decline syndrome in Ontario, Canada.</title>
        <authorList>
            <person name="Sulman M."/>
            <person name="Ellouze W."/>
            <person name="Ilyukhin E."/>
        </authorList>
    </citation>
    <scope>NUCLEOTIDE SEQUENCE [LARGE SCALE GENOMIC DNA]</scope>
    <source>
        <strain evidence="8 9">M97-236</strain>
    </source>
</reference>
<evidence type="ECO:0000313" key="9">
    <source>
        <dbReference type="Proteomes" id="UP001521222"/>
    </source>
</evidence>
<dbReference type="InterPro" id="IPR013766">
    <property type="entry name" value="Thioredoxin_domain"/>
</dbReference>
<comment type="caution">
    <text evidence="8">The sequence shown here is derived from an EMBL/GenBank/DDBJ whole genome shotgun (WGS) entry which is preliminary data.</text>
</comment>
<dbReference type="Gene3D" id="3.40.30.10">
    <property type="entry name" value="Glutaredoxin"/>
    <property type="match status" value="1"/>
</dbReference>